<dbReference type="InterPro" id="IPR005000">
    <property type="entry name" value="Aldolase/citrate-lyase_domain"/>
</dbReference>
<organism evidence="4 5">
    <name type="scientific">Saccharopolyspora terrae</name>
    <dbReference type="NCBI Taxonomy" id="2530384"/>
    <lineage>
        <taxon>Bacteria</taxon>
        <taxon>Bacillati</taxon>
        <taxon>Actinomycetota</taxon>
        <taxon>Actinomycetes</taxon>
        <taxon>Pseudonocardiales</taxon>
        <taxon>Pseudonocardiaceae</taxon>
        <taxon>Saccharopolyspora</taxon>
    </lineage>
</organism>
<reference evidence="4 5" key="1">
    <citation type="submission" date="2019-03" db="EMBL/GenBank/DDBJ databases">
        <title>Draft genome sequences of novel Actinobacteria.</title>
        <authorList>
            <person name="Sahin N."/>
            <person name="Ay H."/>
            <person name="Saygin H."/>
        </authorList>
    </citation>
    <scope>NUCLEOTIDE SEQUENCE [LARGE SCALE GENOMIC DNA]</scope>
    <source>
        <strain evidence="4 5">16K309</strain>
    </source>
</reference>
<gene>
    <name evidence="4" type="ORF">E1181_08985</name>
</gene>
<sequence>MDFVGALADDHHRGVAEGTWLFAPGDRLERFSNAAAARADLVVLDLEDAVAPIRKAEGRRNVVDWLSGHDAPCAVRAVSAVASALIVAPSVLRRWRSRRGRRGR</sequence>
<dbReference type="EMBL" id="SMKS01000010">
    <property type="protein sequence ID" value="TDD07648.1"/>
    <property type="molecule type" value="Genomic_DNA"/>
</dbReference>
<dbReference type="GO" id="GO:0003824">
    <property type="term" value="F:catalytic activity"/>
    <property type="evidence" value="ECO:0007669"/>
    <property type="project" value="InterPro"/>
</dbReference>
<protein>
    <recommendedName>
        <fullName evidence="3">HpcH/HpaI aldolase/citrate lyase domain-containing protein</fullName>
    </recommendedName>
</protein>
<evidence type="ECO:0000313" key="4">
    <source>
        <dbReference type="EMBL" id="TDD07648.1"/>
    </source>
</evidence>
<dbReference type="OrthoDB" id="5172636at2"/>
<dbReference type="Gene3D" id="3.20.20.60">
    <property type="entry name" value="Phosphoenolpyruvate-binding domains"/>
    <property type="match status" value="1"/>
</dbReference>
<keyword evidence="2" id="KW-0472">Membrane</keyword>
<dbReference type="Pfam" id="PF03328">
    <property type="entry name" value="HpcH_HpaI"/>
    <property type="match status" value="1"/>
</dbReference>
<dbReference type="InterPro" id="IPR040442">
    <property type="entry name" value="Pyrv_kinase-like_dom_sf"/>
</dbReference>
<accession>A0A4R4VP35</accession>
<evidence type="ECO:0000256" key="2">
    <source>
        <dbReference type="SAM" id="Phobius"/>
    </source>
</evidence>
<comment type="caution">
    <text evidence="4">The sequence shown here is derived from an EMBL/GenBank/DDBJ whole genome shotgun (WGS) entry which is preliminary data.</text>
</comment>
<keyword evidence="2" id="KW-0812">Transmembrane</keyword>
<proteinExistence type="predicted"/>
<evidence type="ECO:0000313" key="5">
    <source>
        <dbReference type="Proteomes" id="UP000295674"/>
    </source>
</evidence>
<feature type="domain" description="HpcH/HpaI aldolase/citrate lyase" evidence="3">
    <location>
        <begin position="20"/>
        <end position="71"/>
    </location>
</feature>
<feature type="transmembrane region" description="Helical" evidence="2">
    <location>
        <begin position="74"/>
        <end position="92"/>
    </location>
</feature>
<keyword evidence="1" id="KW-0479">Metal-binding</keyword>
<dbReference type="AlphaFoldDB" id="A0A4R4VP35"/>
<evidence type="ECO:0000256" key="1">
    <source>
        <dbReference type="ARBA" id="ARBA00022723"/>
    </source>
</evidence>
<keyword evidence="5" id="KW-1185">Reference proteome</keyword>
<dbReference type="Proteomes" id="UP000295674">
    <property type="component" value="Unassembled WGS sequence"/>
</dbReference>
<keyword evidence="2" id="KW-1133">Transmembrane helix</keyword>
<dbReference type="SUPFAM" id="SSF51621">
    <property type="entry name" value="Phosphoenolpyruvate/pyruvate domain"/>
    <property type="match status" value="1"/>
</dbReference>
<dbReference type="GO" id="GO:0046872">
    <property type="term" value="F:metal ion binding"/>
    <property type="evidence" value="ECO:0007669"/>
    <property type="project" value="UniProtKB-KW"/>
</dbReference>
<dbReference type="InterPro" id="IPR015813">
    <property type="entry name" value="Pyrv/PenolPyrv_kinase-like_dom"/>
</dbReference>
<evidence type="ECO:0000259" key="3">
    <source>
        <dbReference type="Pfam" id="PF03328"/>
    </source>
</evidence>
<name>A0A4R4VP35_9PSEU</name>